<keyword evidence="1" id="KW-1133">Transmembrane helix</keyword>
<gene>
    <name evidence="2" type="ORF">K8V85_06510</name>
</gene>
<keyword evidence="1" id="KW-0812">Transmembrane</keyword>
<dbReference type="RefSeq" id="WP_278675271.1">
    <property type="nucleotide sequence ID" value="NZ_DYVT01000071.1"/>
</dbReference>
<accession>A0A921GZ07</accession>
<reference evidence="2" key="2">
    <citation type="submission" date="2021-09" db="EMBL/GenBank/DDBJ databases">
        <authorList>
            <person name="Gilroy R."/>
        </authorList>
    </citation>
    <scope>NUCLEOTIDE SEQUENCE</scope>
    <source>
        <strain evidence="2">CHK149-3286</strain>
    </source>
</reference>
<feature type="transmembrane region" description="Helical" evidence="1">
    <location>
        <begin position="60"/>
        <end position="80"/>
    </location>
</feature>
<feature type="transmembrane region" description="Helical" evidence="1">
    <location>
        <begin position="6"/>
        <end position="26"/>
    </location>
</feature>
<keyword evidence="1" id="KW-0472">Membrane</keyword>
<comment type="caution">
    <text evidence="2">The sequence shown here is derived from an EMBL/GenBank/DDBJ whole genome shotgun (WGS) entry which is preliminary data.</text>
</comment>
<feature type="transmembrane region" description="Helical" evidence="1">
    <location>
        <begin position="92"/>
        <end position="110"/>
    </location>
</feature>
<reference evidence="2" key="1">
    <citation type="journal article" date="2021" name="PeerJ">
        <title>Extensive microbial diversity within the chicken gut microbiome revealed by metagenomics and culture.</title>
        <authorList>
            <person name="Gilroy R."/>
            <person name="Ravi A."/>
            <person name="Getino M."/>
            <person name="Pursley I."/>
            <person name="Horton D.L."/>
            <person name="Alikhan N.F."/>
            <person name="Baker D."/>
            <person name="Gharbi K."/>
            <person name="Hall N."/>
            <person name="Watson M."/>
            <person name="Adriaenssens E.M."/>
            <person name="Foster-Nyarko E."/>
            <person name="Jarju S."/>
            <person name="Secka A."/>
            <person name="Antonio M."/>
            <person name="Oren A."/>
            <person name="Chaudhuri R.R."/>
            <person name="La Ragione R."/>
            <person name="Hildebrand F."/>
            <person name="Pallen M.J."/>
        </authorList>
    </citation>
    <scope>NUCLEOTIDE SEQUENCE</scope>
    <source>
        <strain evidence="2">CHK149-3286</strain>
    </source>
</reference>
<evidence type="ECO:0000313" key="2">
    <source>
        <dbReference type="EMBL" id="HJF67946.1"/>
    </source>
</evidence>
<evidence type="ECO:0000313" key="3">
    <source>
        <dbReference type="Proteomes" id="UP000706163"/>
    </source>
</evidence>
<dbReference type="EMBL" id="DYVT01000071">
    <property type="protein sequence ID" value="HJF67946.1"/>
    <property type="molecule type" value="Genomic_DNA"/>
</dbReference>
<sequence length="127" mass="14456">MMTEMIQVAIVIILFIGMLYGISLDIRTLKKGQKYRNFFKSVVAGLGVYMYLRNITAMKISFSSVIVFLLYIQSVASAFAFIPPRMDNNYEWLLIASIVIGLSALLHVYVRFINKVMFNNDLGEADI</sequence>
<name>A0A921GZ07_9STAP</name>
<proteinExistence type="predicted"/>
<protein>
    <submittedName>
        <fullName evidence="2">Uncharacterized protein</fullName>
    </submittedName>
</protein>
<dbReference type="Proteomes" id="UP000706163">
    <property type="component" value="Unassembled WGS sequence"/>
</dbReference>
<organism evidence="2 3">
    <name type="scientific">Staphylococcus kloosii</name>
    <dbReference type="NCBI Taxonomy" id="29384"/>
    <lineage>
        <taxon>Bacteria</taxon>
        <taxon>Bacillati</taxon>
        <taxon>Bacillota</taxon>
        <taxon>Bacilli</taxon>
        <taxon>Bacillales</taxon>
        <taxon>Staphylococcaceae</taxon>
        <taxon>Staphylococcus</taxon>
    </lineage>
</organism>
<evidence type="ECO:0000256" key="1">
    <source>
        <dbReference type="SAM" id="Phobius"/>
    </source>
</evidence>
<dbReference type="AlphaFoldDB" id="A0A921GZ07"/>